<feature type="domain" description="Lipocalin/cytosolic fatty-acid binding" evidence="1">
    <location>
        <begin position="17"/>
        <end position="68"/>
    </location>
</feature>
<protein>
    <recommendedName>
        <fullName evidence="1">Lipocalin/cytosolic fatty-acid binding domain-containing protein</fullName>
    </recommendedName>
</protein>
<evidence type="ECO:0000313" key="3">
    <source>
        <dbReference type="Proteomes" id="UP000580344"/>
    </source>
</evidence>
<accession>A0ABX1WI63</accession>
<proteinExistence type="predicted"/>
<sequence>MTRNSATQSTICCTYCNHYNNALVASEDYKKLWILLRKKEISDKVKDRFLDSAKKVGFDPNKLIWLSQLRITK</sequence>
<dbReference type="Pfam" id="PF08212">
    <property type="entry name" value="Lipocalin_2"/>
    <property type="match status" value="1"/>
</dbReference>
<evidence type="ECO:0000259" key="1">
    <source>
        <dbReference type="Pfam" id="PF08212"/>
    </source>
</evidence>
<evidence type="ECO:0000313" key="2">
    <source>
        <dbReference type="EMBL" id="NOJ74349.1"/>
    </source>
</evidence>
<name>A0ABX1WI63_9FLAO</name>
<dbReference type="Gene3D" id="2.40.128.20">
    <property type="match status" value="1"/>
</dbReference>
<dbReference type="InterPro" id="IPR000566">
    <property type="entry name" value="Lipocln_cytosolic_FA-bd_dom"/>
</dbReference>
<comment type="caution">
    <text evidence="2">The sequence shown here is derived from an EMBL/GenBank/DDBJ whole genome shotgun (WGS) entry which is preliminary data.</text>
</comment>
<organism evidence="2 3">
    <name type="scientific">Empedobacter stercoris</name>
    <dbReference type="NCBI Taxonomy" id="1628248"/>
    <lineage>
        <taxon>Bacteria</taxon>
        <taxon>Pseudomonadati</taxon>
        <taxon>Bacteroidota</taxon>
        <taxon>Flavobacteriia</taxon>
        <taxon>Flavobacteriales</taxon>
        <taxon>Weeksellaceae</taxon>
        <taxon>Empedobacter</taxon>
    </lineage>
</organism>
<keyword evidence="3" id="KW-1185">Reference proteome</keyword>
<dbReference type="SUPFAM" id="SSF50814">
    <property type="entry name" value="Lipocalins"/>
    <property type="match status" value="1"/>
</dbReference>
<dbReference type="InterPro" id="IPR012674">
    <property type="entry name" value="Calycin"/>
</dbReference>
<gene>
    <name evidence="2" type="ORF">HMH06_00565</name>
</gene>
<reference evidence="2 3" key="1">
    <citation type="submission" date="2020-05" db="EMBL/GenBank/DDBJ databases">
        <title>Tigecycline resistant gene in Empedobacter stercoris.</title>
        <authorList>
            <person name="Chen Y."/>
            <person name="Cheng Y."/>
            <person name="Zhou K."/>
        </authorList>
    </citation>
    <scope>NUCLEOTIDE SEQUENCE [LARGE SCALE GENOMIC DNA]</scope>
    <source>
        <strain evidence="2 3">ES202</strain>
    </source>
</reference>
<dbReference type="EMBL" id="JABFOQ010000001">
    <property type="protein sequence ID" value="NOJ74349.1"/>
    <property type="molecule type" value="Genomic_DNA"/>
</dbReference>
<dbReference type="RefSeq" id="WP_171621779.1">
    <property type="nucleotide sequence ID" value="NZ_JACXZB010000002.1"/>
</dbReference>
<dbReference type="Proteomes" id="UP000580344">
    <property type="component" value="Unassembled WGS sequence"/>
</dbReference>